<evidence type="ECO:0000313" key="1">
    <source>
        <dbReference type="EMBL" id="MBW84537.1"/>
    </source>
</evidence>
<name>A0A2P2ITL3_RHIMU</name>
<protein>
    <submittedName>
        <fullName evidence="1">Uncharacterized protein</fullName>
    </submittedName>
</protein>
<sequence>MINGCYTSAPTDSIQISIKQGNGLFLKNKSKKKNKTKQNKTNKGGVSCICQIFSSA</sequence>
<proteinExistence type="predicted"/>
<organism evidence="1">
    <name type="scientific">Rhizophora mucronata</name>
    <name type="common">Asiatic mangrove</name>
    <dbReference type="NCBI Taxonomy" id="61149"/>
    <lineage>
        <taxon>Eukaryota</taxon>
        <taxon>Viridiplantae</taxon>
        <taxon>Streptophyta</taxon>
        <taxon>Embryophyta</taxon>
        <taxon>Tracheophyta</taxon>
        <taxon>Spermatophyta</taxon>
        <taxon>Magnoliopsida</taxon>
        <taxon>eudicotyledons</taxon>
        <taxon>Gunneridae</taxon>
        <taxon>Pentapetalae</taxon>
        <taxon>rosids</taxon>
        <taxon>fabids</taxon>
        <taxon>Malpighiales</taxon>
        <taxon>Rhizophoraceae</taxon>
        <taxon>Rhizophora</taxon>
    </lineage>
</organism>
<dbReference type="AlphaFoldDB" id="A0A2P2ITL3"/>
<accession>A0A2P2ITL3</accession>
<dbReference type="EMBL" id="GGEC01004054">
    <property type="protein sequence ID" value="MBW84537.1"/>
    <property type="molecule type" value="Transcribed_RNA"/>
</dbReference>
<reference evidence="1" key="1">
    <citation type="submission" date="2018-02" db="EMBL/GenBank/DDBJ databases">
        <title>Rhizophora mucronata_Transcriptome.</title>
        <authorList>
            <person name="Meera S.P."/>
            <person name="Sreeshan A."/>
            <person name="Augustine A."/>
        </authorList>
    </citation>
    <scope>NUCLEOTIDE SEQUENCE</scope>
    <source>
        <tissue evidence="1">Leaf</tissue>
    </source>
</reference>